<dbReference type="EMBL" id="CANL01000018">
    <property type="protein sequence ID" value="CCM63521.1"/>
    <property type="molecule type" value="Genomic_DNA"/>
</dbReference>
<organism evidence="2 3">
    <name type="scientific">Candidatus Neomicrothrix parvicella RN1</name>
    <dbReference type="NCBI Taxonomy" id="1229780"/>
    <lineage>
        <taxon>Bacteria</taxon>
        <taxon>Bacillati</taxon>
        <taxon>Actinomycetota</taxon>
        <taxon>Acidimicrobiia</taxon>
        <taxon>Acidimicrobiales</taxon>
        <taxon>Microthrixaceae</taxon>
        <taxon>Candidatus Neomicrothrix</taxon>
    </lineage>
</organism>
<evidence type="ECO:0000313" key="2">
    <source>
        <dbReference type="EMBL" id="CCM63521.1"/>
    </source>
</evidence>
<dbReference type="Proteomes" id="UP000018291">
    <property type="component" value="Unassembled WGS sequence"/>
</dbReference>
<evidence type="ECO:0000259" key="1">
    <source>
        <dbReference type="Pfam" id="PF01323"/>
    </source>
</evidence>
<dbReference type="GO" id="GO:0016491">
    <property type="term" value="F:oxidoreductase activity"/>
    <property type="evidence" value="ECO:0007669"/>
    <property type="project" value="InterPro"/>
</dbReference>
<gene>
    <name evidence="2" type="ORF">BN381_250014</name>
</gene>
<dbReference type="OrthoDB" id="4856332at2"/>
<accession>R4Z2K5</accession>
<name>R4Z2K5_9ACTN</name>
<dbReference type="Gene3D" id="3.40.30.10">
    <property type="entry name" value="Glutaredoxin"/>
    <property type="match status" value="1"/>
</dbReference>
<comment type="caution">
    <text evidence="2">The sequence shown here is derived from an EMBL/GenBank/DDBJ whole genome shotgun (WGS) entry which is preliminary data.</text>
</comment>
<evidence type="ECO:0000313" key="3">
    <source>
        <dbReference type="Proteomes" id="UP000018291"/>
    </source>
</evidence>
<keyword evidence="3" id="KW-1185">Reference proteome</keyword>
<dbReference type="STRING" id="1229780.BN381_250014"/>
<reference evidence="2 3" key="1">
    <citation type="journal article" date="2013" name="ISME J.">
        <title>Metabolic model for the filamentous 'Candidatus Microthrix parvicella' based on genomic and metagenomic analyses.</title>
        <authorList>
            <person name="Jon McIlroy S."/>
            <person name="Kristiansen R."/>
            <person name="Albertsen M."/>
            <person name="Michael Karst S."/>
            <person name="Rossetti S."/>
            <person name="Lund Nielsen J."/>
            <person name="Tandoi V."/>
            <person name="James Seviour R."/>
            <person name="Nielsen P.H."/>
        </authorList>
    </citation>
    <scope>NUCLEOTIDE SEQUENCE [LARGE SCALE GENOMIC DNA]</scope>
    <source>
        <strain evidence="2 3">RN1</strain>
    </source>
</reference>
<dbReference type="RefSeq" id="WP_012226229.1">
    <property type="nucleotide sequence ID" value="NZ_HG422565.1"/>
</dbReference>
<sequence length="179" mass="19568">MIDLVVYGDFNCPFSALASERVDELERRGIATVEWRAVEHDRGIPAAGVEISGDVAQMLTDELAQIRGLLDRGEPDRLQLPIRQVNTRLAITRYAGAPNESRPELRHEIFASHWQRAERIDDAVVLDDLGAGPANNVAAEEWRAAWQAATDPIVPVLVLPDGYVSRGLGALARLAGLLA</sequence>
<dbReference type="InterPro" id="IPR036249">
    <property type="entry name" value="Thioredoxin-like_sf"/>
</dbReference>
<dbReference type="Pfam" id="PF01323">
    <property type="entry name" value="DSBA"/>
    <property type="match status" value="1"/>
</dbReference>
<dbReference type="eggNOG" id="COG2761">
    <property type="taxonomic scope" value="Bacteria"/>
</dbReference>
<dbReference type="InterPro" id="IPR001853">
    <property type="entry name" value="DSBA-like_thioredoxin_dom"/>
</dbReference>
<proteinExistence type="predicted"/>
<protein>
    <recommendedName>
        <fullName evidence="1">DSBA-like thioredoxin domain-containing protein</fullName>
    </recommendedName>
</protein>
<dbReference type="SUPFAM" id="SSF52833">
    <property type="entry name" value="Thioredoxin-like"/>
    <property type="match status" value="1"/>
</dbReference>
<dbReference type="HOGENOM" id="CLU_1438486_0_0_11"/>
<dbReference type="AlphaFoldDB" id="R4Z2K5"/>
<feature type="domain" description="DSBA-like thioredoxin" evidence="1">
    <location>
        <begin position="4"/>
        <end position="127"/>
    </location>
</feature>